<dbReference type="InterPro" id="IPR017850">
    <property type="entry name" value="Alkaline_phosphatase_core_sf"/>
</dbReference>
<evidence type="ECO:0000313" key="5">
    <source>
        <dbReference type="Proteomes" id="UP001596378"/>
    </source>
</evidence>
<proteinExistence type="predicted"/>
<evidence type="ECO:0000313" key="4">
    <source>
        <dbReference type="EMBL" id="MFC7150634.1"/>
    </source>
</evidence>
<keyword evidence="5" id="KW-1185">Reference proteome</keyword>
<evidence type="ECO:0000259" key="3">
    <source>
        <dbReference type="Pfam" id="PF00884"/>
    </source>
</evidence>
<reference evidence="5" key="1">
    <citation type="journal article" date="2019" name="Int. J. Syst. Evol. Microbiol.">
        <title>The Global Catalogue of Microorganisms (GCM) 10K type strain sequencing project: providing services to taxonomists for standard genome sequencing and annotation.</title>
        <authorList>
            <consortium name="The Broad Institute Genomics Platform"/>
            <consortium name="The Broad Institute Genome Sequencing Center for Infectious Disease"/>
            <person name="Wu L."/>
            <person name="Ma J."/>
        </authorList>
    </citation>
    <scope>NUCLEOTIDE SEQUENCE [LARGE SCALE GENOMIC DNA]</scope>
    <source>
        <strain evidence="5">KCTC 12907</strain>
    </source>
</reference>
<organism evidence="4 5">
    <name type="scientific">Cohnella cellulosilytica</name>
    <dbReference type="NCBI Taxonomy" id="986710"/>
    <lineage>
        <taxon>Bacteria</taxon>
        <taxon>Bacillati</taxon>
        <taxon>Bacillota</taxon>
        <taxon>Bacilli</taxon>
        <taxon>Bacillales</taxon>
        <taxon>Paenibacillaceae</taxon>
        <taxon>Cohnella</taxon>
    </lineage>
</organism>
<dbReference type="InterPro" id="IPR000917">
    <property type="entry name" value="Sulfatase_N"/>
</dbReference>
<comment type="caution">
    <text evidence="4">The sequence shown here is derived from an EMBL/GenBank/DDBJ whole genome shotgun (WGS) entry which is preliminary data.</text>
</comment>
<sequence>MKKPHILLITADELRKDSLGCYGNRTVKTAHLDRLAAEALQFESAYSASPWCLPSRCAILTGQLPHNSGAYSNFRRCELAAGIPNLFTELKRTGYRTSVHGKCHFAPVPYETTRPDATQPYEAFRNYYLSLGIDWLDLQDDKQVSVWFRDDYAEELDRAGYLAAYRERVWDDSLAKVFPFPAPDEWHPDRWVGRKAAEYIDGYNEEEPLFCWVSFSGPHYPFDPPESYMDRVDMSLDPPRAVKEEEFADPSRIHHRSYYGNGRGIADGCYTAPDYAQMHYSEPYWHSLRKSYYANVALLDDEIGAIVDCSRRRWGDDILIIFTADHGEMLGNHGIWGKGDCGYEDVLNVPLLVQYPGDKRHRRVTEQVQLTDLMPTCLQAAGADSSGLALDGADLHAVIAHGGHPYVFSEGEGFITVSDGRMKYIQVRKQGREHGELFDRLHDPLEFENVIDRPEYAAALAELRLAINNLFMHKLLG</sequence>
<dbReference type="Proteomes" id="UP001596378">
    <property type="component" value="Unassembled WGS sequence"/>
</dbReference>
<dbReference type="PANTHER" id="PTHR45953">
    <property type="entry name" value="IDURONATE 2-SULFATASE"/>
    <property type="match status" value="1"/>
</dbReference>
<dbReference type="Pfam" id="PF00884">
    <property type="entry name" value="Sulfatase"/>
    <property type="match status" value="1"/>
</dbReference>
<dbReference type="EMBL" id="JBHTAI010000011">
    <property type="protein sequence ID" value="MFC7150634.1"/>
    <property type="molecule type" value="Genomic_DNA"/>
</dbReference>
<keyword evidence="2" id="KW-0378">Hydrolase</keyword>
<dbReference type="SUPFAM" id="SSF53649">
    <property type="entry name" value="Alkaline phosphatase-like"/>
    <property type="match status" value="1"/>
</dbReference>
<dbReference type="Gene3D" id="3.40.720.10">
    <property type="entry name" value="Alkaline Phosphatase, subunit A"/>
    <property type="match status" value="1"/>
</dbReference>
<name>A0ABW2FFE5_9BACL</name>
<protein>
    <submittedName>
        <fullName evidence="4">Sulfatase-like hydrolase/transferase</fullName>
    </submittedName>
</protein>
<accession>A0ABW2FFE5</accession>
<feature type="domain" description="Sulfatase N-terminal" evidence="3">
    <location>
        <begin position="4"/>
        <end position="383"/>
    </location>
</feature>
<gene>
    <name evidence="4" type="ORF">ACFQMJ_19045</name>
</gene>
<keyword evidence="1" id="KW-0479">Metal-binding</keyword>
<dbReference type="RefSeq" id="WP_378053016.1">
    <property type="nucleotide sequence ID" value="NZ_JBHMDN010000069.1"/>
</dbReference>
<dbReference type="PANTHER" id="PTHR45953:SF1">
    <property type="entry name" value="IDURONATE 2-SULFATASE"/>
    <property type="match status" value="1"/>
</dbReference>
<evidence type="ECO:0000256" key="1">
    <source>
        <dbReference type="ARBA" id="ARBA00022723"/>
    </source>
</evidence>
<evidence type="ECO:0000256" key="2">
    <source>
        <dbReference type="ARBA" id="ARBA00022801"/>
    </source>
</evidence>